<protein>
    <submittedName>
        <fullName evidence="4">Short-chain dehydrogenase</fullName>
    </submittedName>
</protein>
<dbReference type="GO" id="GO:0016491">
    <property type="term" value="F:oxidoreductase activity"/>
    <property type="evidence" value="ECO:0007669"/>
    <property type="project" value="UniProtKB-KW"/>
</dbReference>
<dbReference type="InterPro" id="IPR057326">
    <property type="entry name" value="KR_dom"/>
</dbReference>
<dbReference type="PRINTS" id="PR00081">
    <property type="entry name" value="GDHRDH"/>
</dbReference>
<proteinExistence type="inferred from homology"/>
<feature type="domain" description="Ketoreductase" evidence="3">
    <location>
        <begin position="11"/>
        <end position="197"/>
    </location>
</feature>
<dbReference type="InterPro" id="IPR002347">
    <property type="entry name" value="SDR_fam"/>
</dbReference>
<comment type="similarity">
    <text evidence="1">Belongs to the short-chain dehydrogenases/reductases (SDR) family.</text>
</comment>
<gene>
    <name evidence="4" type="ORF">MPSYJ_05230</name>
</gene>
<dbReference type="RefSeq" id="WP_163720283.1">
    <property type="nucleotide sequence ID" value="NZ_AP022574.1"/>
</dbReference>
<evidence type="ECO:0000313" key="4">
    <source>
        <dbReference type="EMBL" id="BBX67062.1"/>
    </source>
</evidence>
<dbReference type="PANTHER" id="PTHR44196:SF1">
    <property type="entry name" value="DEHYDROGENASE_REDUCTASE SDR FAMILY MEMBER 7B"/>
    <property type="match status" value="1"/>
</dbReference>
<dbReference type="EMBL" id="AP022574">
    <property type="protein sequence ID" value="BBX67062.1"/>
    <property type="molecule type" value="Genomic_DNA"/>
</dbReference>
<dbReference type="SMART" id="SM00822">
    <property type="entry name" value="PKS_KR"/>
    <property type="match status" value="1"/>
</dbReference>
<evidence type="ECO:0000256" key="1">
    <source>
        <dbReference type="ARBA" id="ARBA00006484"/>
    </source>
</evidence>
<reference evidence="4 5" key="1">
    <citation type="journal article" date="2019" name="Emerg. Microbes Infect.">
        <title>Comprehensive subspecies identification of 175 nontuberculous mycobacteria species based on 7547 genomic profiles.</title>
        <authorList>
            <person name="Matsumoto Y."/>
            <person name="Kinjo T."/>
            <person name="Motooka D."/>
            <person name="Nabeya D."/>
            <person name="Jung N."/>
            <person name="Uechi K."/>
            <person name="Horii T."/>
            <person name="Iida T."/>
            <person name="Fujita J."/>
            <person name="Nakamura S."/>
        </authorList>
    </citation>
    <scope>NUCLEOTIDE SEQUENCE [LARGE SCALE GENOMIC DNA]</scope>
    <source>
        <strain evidence="4 5">JCM 13323</strain>
    </source>
</reference>
<evidence type="ECO:0000313" key="5">
    <source>
        <dbReference type="Proteomes" id="UP000466514"/>
    </source>
</evidence>
<dbReference type="SUPFAM" id="SSF51735">
    <property type="entry name" value="NAD(P)-binding Rossmann-fold domains"/>
    <property type="match status" value="1"/>
</dbReference>
<name>A0A7I7M5C7_9MYCO</name>
<dbReference type="InterPro" id="IPR020904">
    <property type="entry name" value="Sc_DH/Rdtase_CS"/>
</dbReference>
<sequence length="293" mass="30979">MTDIDSRNDARVVAITGASSGIGRETALRYSARRARLVLAARSEGALRDVADECRAAGADAVVVAPTDISDAAQVRDMFDLAIEMFGHVDVAAQCAAITAFGRFEDVPPEVFDAIIATNLLGAANVARTALQHFQERGAGQLVLVGSLLGVTAVPYQSAYVASKFAICGLVRALRQENRHLPGVRVHGIYPGPVDTPVYASAGNYLDQQTPRVPPTSESPGAIAAAIVRAAEKTRSTERQVGWVNLPAIATYRLVPAVFDAVIGPLIRRVMFTSESSADSAGNVFEPPAARRV</sequence>
<dbReference type="Gene3D" id="3.40.50.720">
    <property type="entry name" value="NAD(P)-binding Rossmann-like Domain"/>
    <property type="match status" value="1"/>
</dbReference>
<dbReference type="PROSITE" id="PS00061">
    <property type="entry name" value="ADH_SHORT"/>
    <property type="match status" value="1"/>
</dbReference>
<dbReference type="GO" id="GO:0016020">
    <property type="term" value="C:membrane"/>
    <property type="evidence" value="ECO:0007669"/>
    <property type="project" value="TreeGrafter"/>
</dbReference>
<keyword evidence="2" id="KW-0560">Oxidoreductase</keyword>
<dbReference type="Proteomes" id="UP000466514">
    <property type="component" value="Chromosome"/>
</dbReference>
<organism evidence="4 5">
    <name type="scientific">Mycolicibacterium psychrotolerans</name>
    <dbReference type="NCBI Taxonomy" id="216929"/>
    <lineage>
        <taxon>Bacteria</taxon>
        <taxon>Bacillati</taxon>
        <taxon>Actinomycetota</taxon>
        <taxon>Actinomycetes</taxon>
        <taxon>Mycobacteriales</taxon>
        <taxon>Mycobacteriaceae</taxon>
        <taxon>Mycolicibacterium</taxon>
    </lineage>
</organism>
<dbReference type="AlphaFoldDB" id="A0A7I7M5C7"/>
<accession>A0A7I7M5C7</accession>
<dbReference type="KEGG" id="mpsc:MPSYJ_05230"/>
<evidence type="ECO:0000259" key="3">
    <source>
        <dbReference type="SMART" id="SM00822"/>
    </source>
</evidence>
<dbReference type="InterPro" id="IPR036291">
    <property type="entry name" value="NAD(P)-bd_dom_sf"/>
</dbReference>
<dbReference type="PANTHER" id="PTHR44196">
    <property type="entry name" value="DEHYDROGENASE/REDUCTASE SDR FAMILY MEMBER 7B"/>
    <property type="match status" value="1"/>
</dbReference>
<dbReference type="Pfam" id="PF00106">
    <property type="entry name" value="adh_short"/>
    <property type="match status" value="1"/>
</dbReference>
<keyword evidence="5" id="KW-1185">Reference proteome</keyword>
<evidence type="ECO:0000256" key="2">
    <source>
        <dbReference type="ARBA" id="ARBA00023002"/>
    </source>
</evidence>